<reference evidence="6 7" key="1">
    <citation type="submission" date="2016-10" db="EMBL/GenBank/DDBJ databases">
        <authorList>
            <person name="de Groot N.N."/>
        </authorList>
    </citation>
    <scope>NUCLEOTIDE SEQUENCE [LARGE SCALE GENOMIC DNA]</scope>
    <source>
        <strain evidence="6 7">LMG 2247</strain>
    </source>
</reference>
<evidence type="ECO:0000256" key="1">
    <source>
        <dbReference type="ARBA" id="ARBA00009437"/>
    </source>
</evidence>
<dbReference type="Pfam" id="PF03466">
    <property type="entry name" value="LysR_substrate"/>
    <property type="match status" value="1"/>
</dbReference>
<evidence type="ECO:0000256" key="2">
    <source>
        <dbReference type="ARBA" id="ARBA00023015"/>
    </source>
</evidence>
<comment type="similarity">
    <text evidence="1">Belongs to the LysR transcriptional regulatory family.</text>
</comment>
<name>A0A1G8N6T2_9BURK</name>
<proteinExistence type="inferred from homology"/>
<dbReference type="SUPFAM" id="SSF53850">
    <property type="entry name" value="Periplasmic binding protein-like II"/>
    <property type="match status" value="1"/>
</dbReference>
<dbReference type="Gene3D" id="1.10.10.10">
    <property type="entry name" value="Winged helix-like DNA-binding domain superfamily/Winged helix DNA-binding domain"/>
    <property type="match status" value="1"/>
</dbReference>
<dbReference type="PROSITE" id="PS50931">
    <property type="entry name" value="HTH_LYSR"/>
    <property type="match status" value="1"/>
</dbReference>
<dbReference type="GO" id="GO:0003700">
    <property type="term" value="F:DNA-binding transcription factor activity"/>
    <property type="evidence" value="ECO:0007669"/>
    <property type="project" value="InterPro"/>
</dbReference>
<dbReference type="RefSeq" id="WP_090695709.1">
    <property type="nucleotide sequence ID" value="NZ_CADERL010000015.1"/>
</dbReference>
<accession>A0A1G8N6T2</accession>
<dbReference type="PANTHER" id="PTHR30537">
    <property type="entry name" value="HTH-TYPE TRANSCRIPTIONAL REGULATOR"/>
    <property type="match status" value="1"/>
</dbReference>
<dbReference type="InterPro" id="IPR000847">
    <property type="entry name" value="LysR_HTH_N"/>
</dbReference>
<dbReference type="EMBL" id="FNCJ01000033">
    <property type="protein sequence ID" value="SDI75280.1"/>
    <property type="molecule type" value="Genomic_DNA"/>
</dbReference>
<dbReference type="InterPro" id="IPR036388">
    <property type="entry name" value="WH-like_DNA-bd_sf"/>
</dbReference>
<evidence type="ECO:0000256" key="3">
    <source>
        <dbReference type="ARBA" id="ARBA00023125"/>
    </source>
</evidence>
<keyword evidence="2" id="KW-0805">Transcription regulation</keyword>
<dbReference type="SUPFAM" id="SSF46785">
    <property type="entry name" value="Winged helix' DNA-binding domain"/>
    <property type="match status" value="1"/>
</dbReference>
<keyword evidence="3 6" id="KW-0238">DNA-binding</keyword>
<evidence type="ECO:0000313" key="6">
    <source>
        <dbReference type="EMBL" id="SDI75280.1"/>
    </source>
</evidence>
<dbReference type="InterPro" id="IPR005119">
    <property type="entry name" value="LysR_subst-bd"/>
</dbReference>
<feature type="domain" description="HTH lysR-type" evidence="5">
    <location>
        <begin position="4"/>
        <end position="62"/>
    </location>
</feature>
<gene>
    <name evidence="6" type="ORF">SAMN05216466_13319</name>
</gene>
<dbReference type="InterPro" id="IPR058163">
    <property type="entry name" value="LysR-type_TF_proteobact-type"/>
</dbReference>
<dbReference type="PANTHER" id="PTHR30537:SF3">
    <property type="entry name" value="TRANSCRIPTIONAL REGULATORY PROTEIN"/>
    <property type="match status" value="1"/>
</dbReference>
<dbReference type="AlphaFoldDB" id="A0A1G8N6T2"/>
<evidence type="ECO:0000256" key="4">
    <source>
        <dbReference type="ARBA" id="ARBA00023163"/>
    </source>
</evidence>
<dbReference type="InterPro" id="IPR036390">
    <property type="entry name" value="WH_DNA-bd_sf"/>
</dbReference>
<dbReference type="GO" id="GO:0006351">
    <property type="term" value="P:DNA-templated transcription"/>
    <property type="evidence" value="ECO:0007669"/>
    <property type="project" value="TreeGrafter"/>
</dbReference>
<dbReference type="Pfam" id="PF00126">
    <property type="entry name" value="HTH_1"/>
    <property type="match status" value="1"/>
</dbReference>
<organism evidence="6 7">
    <name type="scientific">Paraburkholderia phenazinium</name>
    <dbReference type="NCBI Taxonomy" id="60549"/>
    <lineage>
        <taxon>Bacteria</taxon>
        <taxon>Pseudomonadati</taxon>
        <taxon>Pseudomonadota</taxon>
        <taxon>Betaproteobacteria</taxon>
        <taxon>Burkholderiales</taxon>
        <taxon>Burkholderiaceae</taxon>
        <taxon>Paraburkholderia</taxon>
    </lineage>
</organism>
<dbReference type="OrthoDB" id="570111at2"/>
<dbReference type="Gene3D" id="3.40.190.290">
    <property type="match status" value="1"/>
</dbReference>
<evidence type="ECO:0000313" key="7">
    <source>
        <dbReference type="Proteomes" id="UP000199706"/>
    </source>
</evidence>
<keyword evidence="4" id="KW-0804">Transcription</keyword>
<sequence length="309" mass="34545">MQSLNWDDLRYFLEVARTQRASGAAKRLGVDHTTVARRVRELEAALGTVLFDKSRADGFVLTTDGQRLLAYADAVETTVQSAAEQFTGGAHSLSGHVRIGSTEGFGCFFLSPQLARFTGQHPDISIDLLPVPHFVSLSKREADLAIMLERPERGQYVYTKLCDYRLKLYGTRDYLACHPPVKTVADLHGHAFISYVADLAFSRELLYLDRTIPNASANLCSTSVIAQYHAALQGNALAILPCFMAEQNPLLEPVLPDEITVTRHFWICCREDLRKLRRITSLWDYLRAAADANRALLMGESPHMQYVEA</sequence>
<dbReference type="Proteomes" id="UP000199706">
    <property type="component" value="Unassembled WGS sequence"/>
</dbReference>
<evidence type="ECO:0000259" key="5">
    <source>
        <dbReference type="PROSITE" id="PS50931"/>
    </source>
</evidence>
<dbReference type="GO" id="GO:0043565">
    <property type="term" value="F:sequence-specific DNA binding"/>
    <property type="evidence" value="ECO:0007669"/>
    <property type="project" value="TreeGrafter"/>
</dbReference>
<protein>
    <submittedName>
        <fullName evidence="6">DNA-binding transcriptional regulator, LysR family</fullName>
    </submittedName>
</protein>